<evidence type="ECO:0000256" key="2">
    <source>
        <dbReference type="SAM" id="SignalP"/>
    </source>
</evidence>
<organism evidence="3">
    <name type="scientific">Gasterosteus aculeatus</name>
    <name type="common">Three-spined stickleback</name>
    <dbReference type="NCBI Taxonomy" id="69293"/>
    <lineage>
        <taxon>Eukaryota</taxon>
        <taxon>Metazoa</taxon>
        <taxon>Chordata</taxon>
        <taxon>Craniata</taxon>
        <taxon>Vertebrata</taxon>
        <taxon>Euteleostomi</taxon>
        <taxon>Actinopterygii</taxon>
        <taxon>Neopterygii</taxon>
        <taxon>Teleostei</taxon>
        <taxon>Neoteleostei</taxon>
        <taxon>Acanthomorphata</taxon>
        <taxon>Eupercaria</taxon>
        <taxon>Perciformes</taxon>
        <taxon>Cottioidei</taxon>
        <taxon>Gasterosteales</taxon>
        <taxon>Gasterosteidae</taxon>
        <taxon>Gasterosteus</taxon>
    </lineage>
</organism>
<feature type="signal peptide" evidence="2">
    <location>
        <begin position="1"/>
        <end position="26"/>
    </location>
</feature>
<keyword evidence="1" id="KW-0472">Membrane</keyword>
<keyword evidence="2" id="KW-0732">Signal</keyword>
<evidence type="ECO:0000256" key="1">
    <source>
        <dbReference type="SAM" id="Phobius"/>
    </source>
</evidence>
<evidence type="ECO:0000313" key="3">
    <source>
        <dbReference type="Ensembl" id="ENSGACP00000007202.1"/>
    </source>
</evidence>
<dbReference type="Ensembl" id="ENSGACT00000007220.1">
    <property type="protein sequence ID" value="ENSGACP00000007202.1"/>
    <property type="gene ID" value="ENSGACG00000005454.1"/>
</dbReference>
<sequence>MIYSKLRIFFVLIGFAVLPVHPSAAAKRPSDLTCNVTEKNNAFIYLLSHPPSSSKCKTLWEDKNRTVIVMNRESVPAVQNVTDQSLTLDHCEPSLAYTVECHDETNMLMVRGEANCQINCSRLLDPEDNLTPNVNSTMICITESRCLPMTSFVFIVIGLIGIVILVVVALWCYKKWRARGSGTTGVFYTQPCEQVVVNIKTPVVQNHIV</sequence>
<protein>
    <submittedName>
        <fullName evidence="3">Uncharacterized protein</fullName>
    </submittedName>
</protein>
<keyword evidence="1" id="KW-1133">Transmembrane helix</keyword>
<proteinExistence type="predicted"/>
<name>G3NPD8_GASAC</name>
<feature type="transmembrane region" description="Helical" evidence="1">
    <location>
        <begin position="152"/>
        <end position="173"/>
    </location>
</feature>
<keyword evidence="1" id="KW-0812">Transmembrane</keyword>
<dbReference type="AlphaFoldDB" id="G3NPD8"/>
<accession>G3NPD8</accession>
<reference evidence="3" key="2">
    <citation type="submission" date="2024-04" db="UniProtKB">
        <authorList>
            <consortium name="Ensembl"/>
        </authorList>
    </citation>
    <scope>IDENTIFICATION</scope>
</reference>
<dbReference type="Bgee" id="ENSGACG00000005454">
    <property type="expression patterns" value="Expressed in testis and 9 other cell types or tissues"/>
</dbReference>
<reference evidence="3" key="1">
    <citation type="submission" date="2006-01" db="EMBL/GenBank/DDBJ databases">
        <authorList>
            <person name="Lindblad-Toh K."/>
            <person name="Mauceli E."/>
            <person name="Grabherr M."/>
            <person name="Chang J.L."/>
            <person name="Lander E.S."/>
        </authorList>
    </citation>
    <scope>NUCLEOTIDE SEQUENCE [LARGE SCALE GENOMIC DNA]</scope>
</reference>
<feature type="chain" id="PRO_5003448635" evidence="2">
    <location>
        <begin position="27"/>
        <end position="209"/>
    </location>
</feature>
<dbReference type="InParanoid" id="G3NPD8"/>